<dbReference type="RefSeq" id="WP_075129515.1">
    <property type="nucleotide sequence ID" value="NZ_MSIE01000077.1"/>
</dbReference>
<dbReference type="EMBL" id="MSIE01000077">
    <property type="protein sequence ID" value="OLF10322.1"/>
    <property type="molecule type" value="Genomic_DNA"/>
</dbReference>
<dbReference type="GO" id="GO:0004497">
    <property type="term" value="F:monooxygenase activity"/>
    <property type="evidence" value="ECO:0007669"/>
    <property type="project" value="UniProtKB-KW"/>
</dbReference>
<evidence type="ECO:0000256" key="2">
    <source>
        <dbReference type="ARBA" id="ARBA00022617"/>
    </source>
</evidence>
<dbReference type="CDD" id="cd20620">
    <property type="entry name" value="CYP132-like"/>
    <property type="match status" value="1"/>
</dbReference>
<sequence length="462" mass="51049">MTAVDDAVAGGRAASGEPRVPPGPPRSATLTLLRQLAGDRLTLMSTAARTYGDAVKVSIGPKTLYFFNHPDTAKYVLADNAGNYEKGIGYQEAKRALGDGLLTSAGELWRKQRRTIQPVFQSKRITGLADVVATEAQALLGRLRAHAGGPPVDVLGEVTGFTLGVLGHTLLDADLGAFDSIGHSFEAVQDQAMFEMESMGMVPLWLPLPKQRRFRRARRDLQRIVDTLVADRLANPRPDGDDVLTRLIHSTSLERDPRVGARRMRDELTTLLLAGHETTASTLGWALHLVDDHPEVAQRLHEEAVAVLGDRLPTFADLARLRYTAMVINESMRLFPPVWILTRRALGEDVVGGYRVPAGADVMVCPYTMHRHPSFWTEPDRFDPDRFDPDRPNDRPRYAFIPFGAGPRFCVGNHLGLMEATFVLAMLARELRLTKVPGHEVVAEPMLSLRLRGGLPMRVSRR</sequence>
<dbReference type="InterPro" id="IPR017972">
    <property type="entry name" value="Cyt_P450_CS"/>
</dbReference>
<dbReference type="InterPro" id="IPR036396">
    <property type="entry name" value="Cyt_P450_sf"/>
</dbReference>
<evidence type="ECO:0000256" key="1">
    <source>
        <dbReference type="ARBA" id="ARBA00010617"/>
    </source>
</evidence>
<dbReference type="Pfam" id="PF00067">
    <property type="entry name" value="p450"/>
    <property type="match status" value="1"/>
</dbReference>
<dbReference type="PRINTS" id="PR00385">
    <property type="entry name" value="P450"/>
</dbReference>
<protein>
    <submittedName>
        <fullName evidence="10">Cytochrome P450</fullName>
    </submittedName>
</protein>
<keyword evidence="2 7" id="KW-0349">Heme</keyword>
<feature type="region of interest" description="Disordered" evidence="9">
    <location>
        <begin position="1"/>
        <end position="26"/>
    </location>
</feature>
<keyword evidence="11" id="KW-1185">Reference proteome</keyword>
<dbReference type="Gene3D" id="1.10.630.10">
    <property type="entry name" value="Cytochrome P450"/>
    <property type="match status" value="1"/>
</dbReference>
<comment type="caution">
    <text evidence="10">The sequence shown here is derived from an EMBL/GenBank/DDBJ whole genome shotgun (WGS) entry which is preliminary data.</text>
</comment>
<keyword evidence="5 7" id="KW-0408">Iron</keyword>
<dbReference type="PRINTS" id="PR00463">
    <property type="entry name" value="EP450I"/>
</dbReference>
<dbReference type="InterPro" id="IPR002401">
    <property type="entry name" value="Cyt_P450_E_grp-I"/>
</dbReference>
<reference evidence="10 11" key="1">
    <citation type="submission" date="2016-12" db="EMBL/GenBank/DDBJ databases">
        <title>The draft genome sequence of Actinophytocola sp. 11-183.</title>
        <authorList>
            <person name="Wang W."/>
            <person name="Yuan L."/>
        </authorList>
    </citation>
    <scope>NUCLEOTIDE SEQUENCE [LARGE SCALE GENOMIC DNA]</scope>
    <source>
        <strain evidence="10 11">11-183</strain>
    </source>
</reference>
<organism evidence="10 11">
    <name type="scientific">Actinophytocola xanthii</name>
    <dbReference type="NCBI Taxonomy" id="1912961"/>
    <lineage>
        <taxon>Bacteria</taxon>
        <taxon>Bacillati</taxon>
        <taxon>Actinomycetota</taxon>
        <taxon>Actinomycetes</taxon>
        <taxon>Pseudonocardiales</taxon>
        <taxon>Pseudonocardiaceae</taxon>
    </lineage>
</organism>
<evidence type="ECO:0000256" key="4">
    <source>
        <dbReference type="ARBA" id="ARBA00023002"/>
    </source>
</evidence>
<dbReference type="OrthoDB" id="5290182at2"/>
<evidence type="ECO:0000256" key="9">
    <source>
        <dbReference type="SAM" id="MobiDB-lite"/>
    </source>
</evidence>
<accession>A0A1Q8C7I2</accession>
<dbReference type="InterPro" id="IPR050196">
    <property type="entry name" value="Cytochrome_P450_Monoox"/>
</dbReference>
<feature type="binding site" description="axial binding residue" evidence="7">
    <location>
        <position position="410"/>
    </location>
    <ligand>
        <name>heme</name>
        <dbReference type="ChEBI" id="CHEBI:30413"/>
    </ligand>
    <ligandPart>
        <name>Fe</name>
        <dbReference type="ChEBI" id="CHEBI:18248"/>
    </ligandPart>
</feature>
<name>A0A1Q8C7I2_9PSEU</name>
<dbReference type="PROSITE" id="PS00086">
    <property type="entry name" value="CYTOCHROME_P450"/>
    <property type="match status" value="1"/>
</dbReference>
<dbReference type="SUPFAM" id="SSF48264">
    <property type="entry name" value="Cytochrome P450"/>
    <property type="match status" value="1"/>
</dbReference>
<evidence type="ECO:0000256" key="7">
    <source>
        <dbReference type="PIRSR" id="PIRSR602401-1"/>
    </source>
</evidence>
<feature type="compositionally biased region" description="Low complexity" evidence="9">
    <location>
        <begin position="1"/>
        <end position="14"/>
    </location>
</feature>
<proteinExistence type="inferred from homology"/>
<evidence type="ECO:0000313" key="11">
    <source>
        <dbReference type="Proteomes" id="UP000185596"/>
    </source>
</evidence>
<dbReference type="GO" id="GO:0020037">
    <property type="term" value="F:heme binding"/>
    <property type="evidence" value="ECO:0007669"/>
    <property type="project" value="InterPro"/>
</dbReference>
<comment type="similarity">
    <text evidence="1 8">Belongs to the cytochrome P450 family.</text>
</comment>
<dbReference type="PANTHER" id="PTHR24291">
    <property type="entry name" value="CYTOCHROME P450 FAMILY 4"/>
    <property type="match status" value="1"/>
</dbReference>
<evidence type="ECO:0000313" key="10">
    <source>
        <dbReference type="EMBL" id="OLF10322.1"/>
    </source>
</evidence>
<dbReference type="PANTHER" id="PTHR24291:SF50">
    <property type="entry name" value="BIFUNCTIONAL ALBAFLAVENONE MONOOXYGENASE_TERPENE SYNTHASE"/>
    <property type="match status" value="1"/>
</dbReference>
<evidence type="ECO:0000256" key="5">
    <source>
        <dbReference type="ARBA" id="ARBA00023004"/>
    </source>
</evidence>
<dbReference type="Proteomes" id="UP000185596">
    <property type="component" value="Unassembled WGS sequence"/>
</dbReference>
<keyword evidence="3 7" id="KW-0479">Metal-binding</keyword>
<dbReference type="STRING" id="1912961.BU204_31905"/>
<dbReference type="InterPro" id="IPR001128">
    <property type="entry name" value="Cyt_P450"/>
</dbReference>
<dbReference type="AlphaFoldDB" id="A0A1Q8C7I2"/>
<gene>
    <name evidence="10" type="ORF">BU204_31905</name>
</gene>
<dbReference type="GO" id="GO:0005506">
    <property type="term" value="F:iron ion binding"/>
    <property type="evidence" value="ECO:0007669"/>
    <property type="project" value="InterPro"/>
</dbReference>
<comment type="cofactor">
    <cofactor evidence="7">
        <name>heme</name>
        <dbReference type="ChEBI" id="CHEBI:30413"/>
    </cofactor>
</comment>
<keyword evidence="4 8" id="KW-0560">Oxidoreductase</keyword>
<evidence type="ECO:0000256" key="3">
    <source>
        <dbReference type="ARBA" id="ARBA00022723"/>
    </source>
</evidence>
<dbReference type="GO" id="GO:0016705">
    <property type="term" value="F:oxidoreductase activity, acting on paired donors, with incorporation or reduction of molecular oxygen"/>
    <property type="evidence" value="ECO:0007669"/>
    <property type="project" value="InterPro"/>
</dbReference>
<keyword evidence="6 8" id="KW-0503">Monooxygenase</keyword>
<evidence type="ECO:0000256" key="6">
    <source>
        <dbReference type="ARBA" id="ARBA00023033"/>
    </source>
</evidence>
<evidence type="ECO:0000256" key="8">
    <source>
        <dbReference type="RuleBase" id="RU000461"/>
    </source>
</evidence>